<sequence>MGRKLFNLLRNTRVFVMLLTLMLLIGAREVRVYDPAFIASLRSLTFDAYQRLKPREPLGQPIRIIDIDEESIAELGQWPWPRTYIARLLDRIQALGAACVAFDMVFSEPDRTGPTGFFRELEESDWPGRAEIKAFLSAIPDNDLVLAQSMARVPTVLGFFNEPRSQMGLAAPKAGFVVLGEDPAPLLSQIRSSVMSLPPFREAAAGSGTISLGHGDADGVVRRVPMFIADGENQKYPAMALETLRVVQDAGTYVLKTTQASGEFSAGTQAMTEFKAGQFVVPVTADGQLLIYYSYNDPSLYLSAKDVLTLPDEDLAALIGGHIILFGASASGLRDIRLTALGESVPGVFMHHQIIDQILSGVFLNRPDWATGAEIAALFVVTLIIAAVLPAAGAYVSAGIGALLSFAVFGGSWVAFSRYGILLDPVFPMMVSGLIFLLTTIIIFAVSERERRFIRGAFQRYLAPDLLKTLEAHPESLKLGGEIREMTLMFMDVRGFTPLSEKLTPEELVSFLNRLLSPLSDAIQRRQGAIDKYIGDSIMAFWNAPLDVADHPVKAARAALEMVEIVKELNRTDAFGFKQAENGVGDVKIGIGLNSGPGCVGNMGSTTRFNYSVVGDAVNMAARIESSCKEIGWPILLSDATARACRDFAMLEAGRLALKGKSKPAVLYALAGDESLARTDEWKILEGRHIKLMARRAQGAHGAEIEALVNDCLAVAPDDRFADFYARLCRRSDDVAAAE</sequence>
<evidence type="ECO:0000313" key="4">
    <source>
        <dbReference type="Proteomes" id="UP001300261"/>
    </source>
</evidence>
<reference evidence="3 4" key="1">
    <citation type="journal article" date="2016" name="Int. J. Syst. Evol. Microbiol.">
        <title>Labrenzia salina sp. nov., isolated from the rhizosphere of the halophyte Arthrocnemum macrostachyum.</title>
        <authorList>
            <person name="Camacho M."/>
            <person name="Redondo-Gomez S."/>
            <person name="Rodriguez-Llorente I."/>
            <person name="Rohde M."/>
            <person name="Sproer C."/>
            <person name="Schumann P."/>
            <person name="Klenk H.P."/>
            <person name="Montero-Calasanz M.D.C."/>
        </authorList>
    </citation>
    <scope>NUCLEOTIDE SEQUENCE [LARGE SCALE GENOMIC DNA]</scope>
    <source>
        <strain evidence="3 4">DSM 29163</strain>
    </source>
</reference>
<dbReference type="SMART" id="SM01080">
    <property type="entry name" value="CHASE2"/>
    <property type="match status" value="1"/>
</dbReference>
<evidence type="ECO:0000256" key="1">
    <source>
        <dbReference type="SAM" id="Phobius"/>
    </source>
</evidence>
<dbReference type="SUPFAM" id="SSF55073">
    <property type="entry name" value="Nucleotide cyclase"/>
    <property type="match status" value="1"/>
</dbReference>
<organism evidence="3 4">
    <name type="scientific">Roseibium salinum</name>
    <dbReference type="NCBI Taxonomy" id="1604349"/>
    <lineage>
        <taxon>Bacteria</taxon>
        <taxon>Pseudomonadati</taxon>
        <taxon>Pseudomonadota</taxon>
        <taxon>Alphaproteobacteria</taxon>
        <taxon>Hyphomicrobiales</taxon>
        <taxon>Stappiaceae</taxon>
        <taxon>Roseibium</taxon>
    </lineage>
</organism>
<dbReference type="Proteomes" id="UP001300261">
    <property type="component" value="Unassembled WGS sequence"/>
</dbReference>
<dbReference type="PANTHER" id="PTHR43081:SF1">
    <property type="entry name" value="ADENYLATE CYCLASE, TERMINAL-DIFFERENTIATION SPECIFIC"/>
    <property type="match status" value="1"/>
</dbReference>
<dbReference type="Pfam" id="PF00211">
    <property type="entry name" value="Guanylate_cyc"/>
    <property type="match status" value="1"/>
</dbReference>
<name>A0ABT3QXI8_9HYPH</name>
<dbReference type="Gene3D" id="3.30.70.1230">
    <property type="entry name" value="Nucleotide cyclase"/>
    <property type="match status" value="1"/>
</dbReference>
<keyword evidence="1" id="KW-1133">Transmembrane helix</keyword>
<dbReference type="EMBL" id="JAPEVI010000003">
    <property type="protein sequence ID" value="MCX2721653.1"/>
    <property type="molecule type" value="Genomic_DNA"/>
</dbReference>
<accession>A0ABT3QXI8</accession>
<dbReference type="InterPro" id="IPR001054">
    <property type="entry name" value="A/G_cyclase"/>
</dbReference>
<dbReference type="RefSeq" id="WP_265961362.1">
    <property type="nucleotide sequence ID" value="NZ_JAPEVI010000003.1"/>
</dbReference>
<keyword evidence="1" id="KW-0472">Membrane</keyword>
<dbReference type="InterPro" id="IPR029787">
    <property type="entry name" value="Nucleotide_cyclase"/>
</dbReference>
<dbReference type="InterPro" id="IPR007890">
    <property type="entry name" value="CHASE2"/>
</dbReference>
<dbReference type="Pfam" id="PF05226">
    <property type="entry name" value="CHASE2"/>
    <property type="match status" value="1"/>
</dbReference>
<evidence type="ECO:0000259" key="2">
    <source>
        <dbReference type="PROSITE" id="PS50125"/>
    </source>
</evidence>
<dbReference type="InterPro" id="IPR050697">
    <property type="entry name" value="Adenylyl/Guanylyl_Cyclase_3/4"/>
</dbReference>
<protein>
    <submittedName>
        <fullName evidence="3">Adenylate/guanylate cyclase domain-containing protein</fullName>
    </submittedName>
</protein>
<dbReference type="SMART" id="SM00044">
    <property type="entry name" value="CYCc"/>
    <property type="match status" value="1"/>
</dbReference>
<comment type="caution">
    <text evidence="3">The sequence shown here is derived from an EMBL/GenBank/DDBJ whole genome shotgun (WGS) entry which is preliminary data.</text>
</comment>
<keyword evidence="1" id="KW-0812">Transmembrane</keyword>
<gene>
    <name evidence="3" type="ORF">ON753_04415</name>
</gene>
<proteinExistence type="predicted"/>
<feature type="transmembrane region" description="Helical" evidence="1">
    <location>
        <begin position="375"/>
        <end position="396"/>
    </location>
</feature>
<evidence type="ECO:0000313" key="3">
    <source>
        <dbReference type="EMBL" id="MCX2721653.1"/>
    </source>
</evidence>
<feature type="transmembrane region" description="Helical" evidence="1">
    <location>
        <begin position="403"/>
        <end position="421"/>
    </location>
</feature>
<dbReference type="PANTHER" id="PTHR43081">
    <property type="entry name" value="ADENYLATE CYCLASE, TERMINAL-DIFFERENTIATION SPECIFIC-RELATED"/>
    <property type="match status" value="1"/>
</dbReference>
<keyword evidence="4" id="KW-1185">Reference proteome</keyword>
<feature type="domain" description="Guanylate cyclase" evidence="2">
    <location>
        <begin position="487"/>
        <end position="625"/>
    </location>
</feature>
<dbReference type="CDD" id="cd07302">
    <property type="entry name" value="CHD"/>
    <property type="match status" value="1"/>
</dbReference>
<feature type="transmembrane region" description="Helical" evidence="1">
    <location>
        <begin position="427"/>
        <end position="446"/>
    </location>
</feature>
<dbReference type="PROSITE" id="PS50125">
    <property type="entry name" value="GUANYLATE_CYCLASE_2"/>
    <property type="match status" value="1"/>
</dbReference>